<keyword evidence="2" id="KW-0732">Signal</keyword>
<feature type="region of interest" description="Disordered" evidence="1">
    <location>
        <begin position="216"/>
        <end position="375"/>
    </location>
</feature>
<evidence type="ECO:0000256" key="2">
    <source>
        <dbReference type="SAM" id="SignalP"/>
    </source>
</evidence>
<evidence type="ECO:0000313" key="4">
    <source>
        <dbReference type="Proteomes" id="UP000287527"/>
    </source>
</evidence>
<reference evidence="3 4" key="1">
    <citation type="submission" date="2019-01" db="EMBL/GenBank/DDBJ databases">
        <title>Flavobacterium sp. nov.,isolated from freshwater.</title>
        <authorList>
            <person name="Zhang R."/>
            <person name="Du Z.-J."/>
        </authorList>
    </citation>
    <scope>NUCLEOTIDE SEQUENCE [LARGE SCALE GENOMIC DNA]</scope>
    <source>
        <strain evidence="3 4">1E403</strain>
    </source>
</reference>
<feature type="compositionally biased region" description="Polar residues" evidence="1">
    <location>
        <begin position="349"/>
        <end position="360"/>
    </location>
</feature>
<comment type="caution">
    <text evidence="3">The sequence shown here is derived from an EMBL/GenBank/DDBJ whole genome shotgun (WGS) entry which is preliminary data.</text>
</comment>
<dbReference type="AlphaFoldDB" id="A0A3S3S7E3"/>
<evidence type="ECO:0000313" key="3">
    <source>
        <dbReference type="EMBL" id="RWW91994.1"/>
    </source>
</evidence>
<evidence type="ECO:0000256" key="1">
    <source>
        <dbReference type="SAM" id="MobiDB-lite"/>
    </source>
</evidence>
<feature type="compositionally biased region" description="Polar residues" evidence="1">
    <location>
        <begin position="317"/>
        <end position="335"/>
    </location>
</feature>
<gene>
    <name evidence="3" type="ORF">EPI11_17360</name>
</gene>
<feature type="compositionally biased region" description="Low complexity" evidence="1">
    <location>
        <begin position="361"/>
        <end position="375"/>
    </location>
</feature>
<dbReference type="EMBL" id="SBII01000015">
    <property type="protein sequence ID" value="RWW91994.1"/>
    <property type="molecule type" value="Genomic_DNA"/>
</dbReference>
<dbReference type="OrthoDB" id="939585at2"/>
<proteinExistence type="predicted"/>
<evidence type="ECO:0008006" key="5">
    <source>
        <dbReference type="Google" id="ProtNLM"/>
    </source>
</evidence>
<protein>
    <recommendedName>
        <fullName evidence="5">DUF3300 domain-containing protein</fullName>
    </recommendedName>
</protein>
<name>A0A3S3S7E3_9FLAO</name>
<keyword evidence="4" id="KW-1185">Reference proteome</keyword>
<organism evidence="3 4">
    <name type="scientific">Flavobacterium cerinum</name>
    <dbReference type="NCBI Taxonomy" id="2502784"/>
    <lineage>
        <taxon>Bacteria</taxon>
        <taxon>Pseudomonadati</taxon>
        <taxon>Bacteroidota</taxon>
        <taxon>Flavobacteriia</taxon>
        <taxon>Flavobacteriales</taxon>
        <taxon>Flavobacteriaceae</taxon>
        <taxon>Flavobacterium</taxon>
    </lineage>
</organism>
<feature type="compositionally biased region" description="Polar residues" evidence="1">
    <location>
        <begin position="283"/>
        <end position="308"/>
    </location>
</feature>
<accession>A0A3S3S7E3</accession>
<dbReference type="Proteomes" id="UP000287527">
    <property type="component" value="Unassembled WGS sequence"/>
</dbReference>
<feature type="compositionally biased region" description="Low complexity" evidence="1">
    <location>
        <begin position="256"/>
        <end position="282"/>
    </location>
</feature>
<feature type="signal peptide" evidence="2">
    <location>
        <begin position="1"/>
        <end position="21"/>
    </location>
</feature>
<dbReference type="RefSeq" id="WP_128391261.1">
    <property type="nucleotide sequence ID" value="NZ_SBII01000015.1"/>
</dbReference>
<feature type="compositionally biased region" description="Polar residues" evidence="1">
    <location>
        <begin position="245"/>
        <end position="255"/>
    </location>
</feature>
<feature type="chain" id="PRO_5018716447" description="DUF3300 domain-containing protein" evidence="2">
    <location>
        <begin position="22"/>
        <end position="375"/>
    </location>
</feature>
<feature type="compositionally biased region" description="Polar residues" evidence="1">
    <location>
        <begin position="216"/>
        <end position="238"/>
    </location>
</feature>
<sequence length="375" mass="41941">MKTKITHIALFTLLTISQVFAQDVTTVRANNSDISDNLDLKAVASIFGDSRDLEDFERRLNDPEIQLSNLDLNGDNRVDYLRVIEATENNTHLIIIQSVLGEDTFQDVATIEVEKGRGNNVQVQVVGDVYMYGQNYIYEPVYVSRPIIYDVFWASSYRPYYSPWYWGYYPTYYTYWSPYPVYRYRNHVHNHINPRNTYAYANTRRSSRAESLYNTRRTNAYERQNPTASFSSRNNVTNRYALEQTRASSRTQNTGNATRSSFNNASSRSNSASNSSRNNGNSVTTPSRNNSQSVRNAYTPARSSSEAVRSNPAAAQPSRNTNAAPAASRGNSNLSAPVRSAPAMRSTPAPATSRQSTPAPSRSGSNTGSSRGSRG</sequence>